<keyword evidence="5 6" id="KW-0472">Membrane</keyword>
<dbReference type="NCBIfam" id="NF007699">
    <property type="entry name" value="PRK10381.1"/>
    <property type="match status" value="1"/>
</dbReference>
<accession>A0A3N2SA70</accession>
<dbReference type="Proteomes" id="UP000268051">
    <property type="component" value="Unassembled WGS sequence"/>
</dbReference>
<dbReference type="GO" id="GO:0005886">
    <property type="term" value="C:plasma membrane"/>
    <property type="evidence" value="ECO:0007669"/>
    <property type="project" value="UniProtKB-SubCell"/>
</dbReference>
<organism evidence="8 9">
    <name type="scientific">Kluyvera ascorbata</name>
    <dbReference type="NCBI Taxonomy" id="51288"/>
    <lineage>
        <taxon>Bacteria</taxon>
        <taxon>Pseudomonadati</taxon>
        <taxon>Pseudomonadota</taxon>
        <taxon>Gammaproteobacteria</taxon>
        <taxon>Enterobacterales</taxon>
        <taxon>Enterobacteriaceae</taxon>
        <taxon>Kluyvera</taxon>
    </lineage>
</organism>
<evidence type="ECO:0000256" key="6">
    <source>
        <dbReference type="SAM" id="Phobius"/>
    </source>
</evidence>
<keyword evidence="4 6" id="KW-1133">Transmembrane helix</keyword>
<evidence type="ECO:0000313" key="8">
    <source>
        <dbReference type="EMBL" id="ROU16615.1"/>
    </source>
</evidence>
<sequence length="358" mass="39342">MSIKAILQPDPVGTLQVTAASNDEIDLRLLLLQLSHAKKIITAFVVAAAIFSLALVFMLPQKWTSKAVVTMPESVEVANLDHVVIQMKTLGVPVQSSRKATFDLFIKKLSSQSQFQEWLRSSGIIENIVDPVELHRKIVDMAEGLKITNNMDPKTPIEQMPYVGWTLQFTGAEPEQAQAILRGYLEHISAEVRKEVLLTMRNSIDKQISAEKASLALERTHLENVRNILIQRLKYSLSIANAAGIQKPMYSEGLAVKDDPDFSISLGAAGIAEKLKIESSLQDVSTLNSALQNREYNLQKLQSLTIPDVDFMPVAYQLSPTLPIKKDGPGNALILLLGCLLGGVLGCGYVLGRQAFRA</sequence>
<dbReference type="Pfam" id="PF02706">
    <property type="entry name" value="Wzz"/>
    <property type="match status" value="1"/>
</dbReference>
<evidence type="ECO:0000256" key="4">
    <source>
        <dbReference type="ARBA" id="ARBA00022989"/>
    </source>
</evidence>
<dbReference type="SUPFAM" id="SSF160355">
    <property type="entry name" value="Bacterial polysaccharide co-polymerase-like"/>
    <property type="match status" value="1"/>
</dbReference>
<dbReference type="PANTHER" id="PTHR32309">
    <property type="entry name" value="TYROSINE-PROTEIN KINASE"/>
    <property type="match status" value="1"/>
</dbReference>
<feature type="domain" description="Polysaccharide chain length determinant N-terminal" evidence="7">
    <location>
        <begin position="23"/>
        <end position="129"/>
    </location>
</feature>
<dbReference type="Gene3D" id="3.30.1890.10">
    <property type="entry name" value="FepE-like"/>
    <property type="match status" value="1"/>
</dbReference>
<evidence type="ECO:0000256" key="5">
    <source>
        <dbReference type="ARBA" id="ARBA00023136"/>
    </source>
</evidence>
<feature type="transmembrane region" description="Helical" evidence="6">
    <location>
        <begin position="40"/>
        <end position="59"/>
    </location>
</feature>
<evidence type="ECO:0000256" key="1">
    <source>
        <dbReference type="ARBA" id="ARBA00004651"/>
    </source>
</evidence>
<dbReference type="AlphaFoldDB" id="A0A3N2SA70"/>
<gene>
    <name evidence="8" type="ORF">EB837_05835</name>
</gene>
<dbReference type="RefSeq" id="WP_123650656.1">
    <property type="nucleotide sequence ID" value="NZ_RHFN01000004.1"/>
</dbReference>
<evidence type="ECO:0000256" key="2">
    <source>
        <dbReference type="ARBA" id="ARBA00022475"/>
    </source>
</evidence>
<dbReference type="OrthoDB" id="6565796at2"/>
<reference evidence="8 9" key="1">
    <citation type="submission" date="2018-10" db="EMBL/GenBank/DDBJ databases">
        <title>Horizontal transference of carbapenem resistance between Klebsiella pneumoniae and Kluyvera ascorbata during abdominal infection: a case report.</title>
        <authorList>
            <person name="Raro O.H.F."/>
            <person name="Lima-Morales D."/>
            <person name="Barth A.L."/>
            <person name="Paim T.G.S."/>
            <person name="Mott M.P."/>
            <person name="Riche C.V.W."/>
            <person name="Teixeira U.F."/>
            <person name="Waechter F."/>
            <person name="Dias C.A.G."/>
        </authorList>
    </citation>
    <scope>NUCLEOTIDE SEQUENCE [LARGE SCALE GENOMIC DNA]</scope>
    <source>
        <strain evidence="8 9">OT2</strain>
    </source>
</reference>
<comment type="subcellular location">
    <subcellularLocation>
        <location evidence="1">Cell membrane</location>
        <topology evidence="1">Multi-pass membrane protein</topology>
    </subcellularLocation>
</comment>
<comment type="caution">
    <text evidence="8">The sequence shown here is derived from an EMBL/GenBank/DDBJ whole genome shotgun (WGS) entry which is preliminary data.</text>
</comment>
<proteinExistence type="predicted"/>
<keyword evidence="2" id="KW-1003">Cell membrane</keyword>
<evidence type="ECO:0000259" key="7">
    <source>
        <dbReference type="Pfam" id="PF02706"/>
    </source>
</evidence>
<dbReference type="EMBL" id="RHFN01000004">
    <property type="protein sequence ID" value="ROU16615.1"/>
    <property type="molecule type" value="Genomic_DNA"/>
</dbReference>
<dbReference type="PANTHER" id="PTHR32309:SF13">
    <property type="entry name" value="FERRIC ENTEROBACTIN TRANSPORT PROTEIN FEPE"/>
    <property type="match status" value="1"/>
</dbReference>
<dbReference type="Gene3D" id="1.10.287.210">
    <property type="match status" value="1"/>
</dbReference>
<protein>
    <submittedName>
        <fullName evidence="8">LPS O-antigen length regulator</fullName>
    </submittedName>
</protein>
<feature type="transmembrane region" description="Helical" evidence="6">
    <location>
        <begin position="332"/>
        <end position="352"/>
    </location>
</feature>
<evidence type="ECO:0000313" key="9">
    <source>
        <dbReference type="Proteomes" id="UP000268051"/>
    </source>
</evidence>
<evidence type="ECO:0000256" key="3">
    <source>
        <dbReference type="ARBA" id="ARBA00022692"/>
    </source>
</evidence>
<dbReference type="GO" id="GO:0004713">
    <property type="term" value="F:protein tyrosine kinase activity"/>
    <property type="evidence" value="ECO:0007669"/>
    <property type="project" value="TreeGrafter"/>
</dbReference>
<keyword evidence="3 6" id="KW-0812">Transmembrane</keyword>
<name>A0A3N2SA70_9ENTR</name>
<dbReference type="InterPro" id="IPR003856">
    <property type="entry name" value="LPS_length_determ_N"/>
</dbReference>
<dbReference type="InterPro" id="IPR050445">
    <property type="entry name" value="Bact_polysacc_biosynth/exp"/>
</dbReference>